<name>A0A9P1CE17_9DINO</name>
<dbReference type="OrthoDB" id="668540at2759"/>
<reference evidence="5" key="2">
    <citation type="submission" date="2024-04" db="EMBL/GenBank/DDBJ databases">
        <authorList>
            <person name="Chen Y."/>
            <person name="Shah S."/>
            <person name="Dougan E. K."/>
            <person name="Thang M."/>
            <person name="Chan C."/>
        </authorList>
    </citation>
    <scope>NUCLEOTIDE SEQUENCE [LARGE SCALE GENOMIC DNA]</scope>
</reference>
<evidence type="ECO:0000313" key="7">
    <source>
        <dbReference type="Proteomes" id="UP001152797"/>
    </source>
</evidence>
<dbReference type="SUPFAM" id="SSF48371">
    <property type="entry name" value="ARM repeat"/>
    <property type="match status" value="1"/>
</dbReference>
<dbReference type="InterPro" id="IPR033133">
    <property type="entry name" value="PUM-HD"/>
</dbReference>
<dbReference type="Gene3D" id="1.25.10.10">
    <property type="entry name" value="Leucine-rich Repeat Variant"/>
    <property type="match status" value="1"/>
</dbReference>
<accession>A0A9P1CE17</accession>
<dbReference type="Proteomes" id="UP001152797">
    <property type="component" value="Unassembled WGS sequence"/>
</dbReference>
<dbReference type="PROSITE" id="PS50303">
    <property type="entry name" value="PUM_HD"/>
    <property type="match status" value="1"/>
</dbReference>
<dbReference type="PANTHER" id="PTHR12537">
    <property type="entry name" value="RNA BINDING PROTEIN PUMILIO-RELATED"/>
    <property type="match status" value="1"/>
</dbReference>
<sequence length="354" mass="40003">MGNLLGLQLPATPRFKQEEPAAALEDDDTLSAQLNQVRRQIREVPLEEVLQENLVGEFAKDQYGTRYIQQKLDEAPEETKHRVYAAGILGAVELCQRGCQNRRDYVWQCKRSLILLTHSTLVAEVDASGQAMVSALQGNVAKLSQDQCGCRVIQKAINAVSKESQQQISRELEDHVDDCIRNMHGNHVIQKCIEQMPPDSVNFIIRAVEQKAEETARHVYGCRVIQRLLEHCVSDQLKPMLEQILCNVAVLAKDAYGNYVVQHMLEHGRKEDKQRIIQTIRANIADFSREKYSSNVVEKCFEIATTGEHADTEIIQQERANLLSTVLEVPEVLYTLCTNTYGNYVVVVAKFAVL</sequence>
<protein>
    <submittedName>
        <fullName evidence="6">Maternal protein pumilio</fullName>
    </submittedName>
</protein>
<organism evidence="4">
    <name type="scientific">Cladocopium goreaui</name>
    <dbReference type="NCBI Taxonomy" id="2562237"/>
    <lineage>
        <taxon>Eukaryota</taxon>
        <taxon>Sar</taxon>
        <taxon>Alveolata</taxon>
        <taxon>Dinophyceae</taxon>
        <taxon>Suessiales</taxon>
        <taxon>Symbiodiniaceae</taxon>
        <taxon>Cladocopium</taxon>
    </lineage>
</organism>
<dbReference type="EMBL" id="CAMXCT010001435">
    <property type="protein sequence ID" value="CAI3990059.1"/>
    <property type="molecule type" value="Genomic_DNA"/>
</dbReference>
<proteinExistence type="predicted"/>
<gene>
    <name evidence="4" type="ORF">C1SCF055_LOCUS17080</name>
</gene>
<dbReference type="EMBL" id="CAMXCT030001435">
    <property type="protein sequence ID" value="CAL4777371.1"/>
    <property type="molecule type" value="Genomic_DNA"/>
</dbReference>
<dbReference type="GO" id="GO:0003730">
    <property type="term" value="F:mRNA 3'-UTR binding"/>
    <property type="evidence" value="ECO:0007669"/>
    <property type="project" value="TreeGrafter"/>
</dbReference>
<reference evidence="4" key="1">
    <citation type="submission" date="2022-10" db="EMBL/GenBank/DDBJ databases">
        <authorList>
            <person name="Chen Y."/>
            <person name="Dougan E. K."/>
            <person name="Chan C."/>
            <person name="Rhodes N."/>
            <person name="Thang M."/>
        </authorList>
    </citation>
    <scope>NUCLEOTIDE SEQUENCE</scope>
</reference>
<feature type="repeat" description="Pumilio" evidence="2">
    <location>
        <begin position="243"/>
        <end position="278"/>
    </location>
</feature>
<feature type="repeat" description="Pumilio" evidence="2">
    <location>
        <begin position="48"/>
        <end position="85"/>
    </location>
</feature>
<evidence type="ECO:0000259" key="3">
    <source>
        <dbReference type="PROSITE" id="PS50303"/>
    </source>
</evidence>
<feature type="repeat" description="Pumilio" evidence="2">
    <location>
        <begin position="279"/>
        <end position="316"/>
    </location>
</feature>
<keyword evidence="7" id="KW-1185">Reference proteome</keyword>
<feature type="repeat" description="Pumilio" evidence="2">
    <location>
        <begin position="171"/>
        <end position="206"/>
    </location>
</feature>
<feature type="repeat" description="Pumilio" evidence="2">
    <location>
        <begin position="135"/>
        <end position="170"/>
    </location>
</feature>
<dbReference type="SMART" id="SM00025">
    <property type="entry name" value="Pumilio"/>
    <property type="match status" value="6"/>
</dbReference>
<evidence type="ECO:0000313" key="5">
    <source>
        <dbReference type="EMBL" id="CAL1143434.1"/>
    </source>
</evidence>
<dbReference type="AlphaFoldDB" id="A0A9P1CE17"/>
<evidence type="ECO:0000313" key="6">
    <source>
        <dbReference type="EMBL" id="CAL4777371.1"/>
    </source>
</evidence>
<dbReference type="Pfam" id="PF00806">
    <property type="entry name" value="PUF"/>
    <property type="match status" value="7"/>
</dbReference>
<dbReference type="GO" id="GO:0005737">
    <property type="term" value="C:cytoplasm"/>
    <property type="evidence" value="ECO:0007669"/>
    <property type="project" value="TreeGrafter"/>
</dbReference>
<dbReference type="PROSITE" id="PS50302">
    <property type="entry name" value="PUM"/>
    <property type="match status" value="6"/>
</dbReference>
<dbReference type="PANTHER" id="PTHR12537:SF12">
    <property type="entry name" value="MATERNAL PROTEIN PUMILIO"/>
    <property type="match status" value="1"/>
</dbReference>
<dbReference type="InterPro" id="IPR016024">
    <property type="entry name" value="ARM-type_fold"/>
</dbReference>
<dbReference type="EMBL" id="CAMXCT020001435">
    <property type="protein sequence ID" value="CAL1143434.1"/>
    <property type="molecule type" value="Genomic_DNA"/>
</dbReference>
<evidence type="ECO:0000313" key="4">
    <source>
        <dbReference type="EMBL" id="CAI3990059.1"/>
    </source>
</evidence>
<feature type="domain" description="PUM-HD" evidence="3">
    <location>
        <begin position="25"/>
        <end position="354"/>
    </location>
</feature>
<evidence type="ECO:0000256" key="2">
    <source>
        <dbReference type="PROSITE-ProRule" id="PRU00317"/>
    </source>
</evidence>
<comment type="caution">
    <text evidence="4">The sequence shown here is derived from an EMBL/GenBank/DDBJ whole genome shotgun (WGS) entry which is preliminary data.</text>
</comment>
<keyword evidence="1" id="KW-0677">Repeat</keyword>
<feature type="repeat" description="Pumilio" evidence="2">
    <location>
        <begin position="207"/>
        <end position="242"/>
    </location>
</feature>
<dbReference type="GO" id="GO:0010608">
    <property type="term" value="P:post-transcriptional regulation of gene expression"/>
    <property type="evidence" value="ECO:0007669"/>
    <property type="project" value="TreeGrafter"/>
</dbReference>
<dbReference type="InterPro" id="IPR011989">
    <property type="entry name" value="ARM-like"/>
</dbReference>
<dbReference type="InterPro" id="IPR001313">
    <property type="entry name" value="Pumilio_RNA-bd_rpt"/>
</dbReference>
<evidence type="ECO:0000256" key="1">
    <source>
        <dbReference type="ARBA" id="ARBA00022737"/>
    </source>
</evidence>